<dbReference type="PANTHER" id="PTHR24243:SF208">
    <property type="entry name" value="PYROKININ-1 RECEPTOR"/>
    <property type="match status" value="1"/>
</dbReference>
<dbReference type="SUPFAM" id="SSF81321">
    <property type="entry name" value="Family A G protein-coupled receptor-like"/>
    <property type="match status" value="1"/>
</dbReference>
<evidence type="ECO:0000256" key="6">
    <source>
        <dbReference type="ARBA" id="ARBA00023170"/>
    </source>
</evidence>
<evidence type="ECO:0000313" key="12">
    <source>
        <dbReference type="Proteomes" id="UP000271889"/>
    </source>
</evidence>
<dbReference type="Gene3D" id="1.20.1070.10">
    <property type="entry name" value="Rhodopsin 7-helix transmembrane proteins"/>
    <property type="match status" value="1"/>
</dbReference>
<dbReference type="PROSITE" id="PS00237">
    <property type="entry name" value="G_PROTEIN_RECEP_F1_1"/>
    <property type="match status" value="1"/>
</dbReference>
<dbReference type="GO" id="GO:0004930">
    <property type="term" value="F:G protein-coupled receptor activity"/>
    <property type="evidence" value="ECO:0007669"/>
    <property type="project" value="UniProtKB-KW"/>
</dbReference>
<reference evidence="11 12" key="1">
    <citation type="submission" date="2018-11" db="EMBL/GenBank/DDBJ databases">
        <authorList>
            <consortium name="Pathogen Informatics"/>
        </authorList>
    </citation>
    <scope>NUCLEOTIDE SEQUENCE [LARGE SCALE GENOMIC DNA]</scope>
</reference>
<feature type="transmembrane region" description="Helical" evidence="9">
    <location>
        <begin position="66"/>
        <end position="87"/>
    </location>
</feature>
<sequence>MRKRREHARVAERIQGLLRNSSPSDRLRAYISVLAIVDLTVLMVLLVRTIYLSLPELLLDTNSCRAMFVIEQTVKLASLTLLSCISIERYITIRKPFCSQLRKRFVRLTPIAALALLCLVVMAILVQMQSVATTSDSLNCVRMYRGRTLPRLGAYLTAMAFLSNLTTISVNYGQIVRHVKRKFTKRKARGYFYCCRVNGFSCYILPSTIFSFFFENNPYS</sequence>
<dbReference type="OrthoDB" id="5797723at2759"/>
<dbReference type="CDD" id="cd00637">
    <property type="entry name" value="7tm_classA_rhodopsin-like"/>
    <property type="match status" value="1"/>
</dbReference>
<feature type="transmembrane region" description="Helical" evidence="9">
    <location>
        <begin position="108"/>
        <end position="132"/>
    </location>
</feature>
<accession>A0A3P6QYJ1</accession>
<name>A0A3P6QYJ1_CYLGO</name>
<evidence type="ECO:0000256" key="8">
    <source>
        <dbReference type="RuleBase" id="RU000688"/>
    </source>
</evidence>
<evidence type="ECO:0000256" key="9">
    <source>
        <dbReference type="SAM" id="Phobius"/>
    </source>
</evidence>
<evidence type="ECO:0000256" key="7">
    <source>
        <dbReference type="ARBA" id="ARBA00023224"/>
    </source>
</evidence>
<feature type="transmembrane region" description="Helical" evidence="9">
    <location>
        <begin position="193"/>
        <end position="214"/>
    </location>
</feature>
<evidence type="ECO:0000313" key="11">
    <source>
        <dbReference type="EMBL" id="VDK45855.1"/>
    </source>
</evidence>
<dbReference type="PRINTS" id="PR00237">
    <property type="entry name" value="GPCRRHODOPSN"/>
</dbReference>
<evidence type="ECO:0000259" key="10">
    <source>
        <dbReference type="PROSITE" id="PS50262"/>
    </source>
</evidence>
<dbReference type="EMBL" id="UYRV01000918">
    <property type="protein sequence ID" value="VDK45855.1"/>
    <property type="molecule type" value="Genomic_DNA"/>
</dbReference>
<evidence type="ECO:0000256" key="1">
    <source>
        <dbReference type="ARBA" id="ARBA00004141"/>
    </source>
</evidence>
<organism evidence="11 12">
    <name type="scientific">Cylicostephanus goldi</name>
    <name type="common">Nematode worm</name>
    <dbReference type="NCBI Taxonomy" id="71465"/>
    <lineage>
        <taxon>Eukaryota</taxon>
        <taxon>Metazoa</taxon>
        <taxon>Ecdysozoa</taxon>
        <taxon>Nematoda</taxon>
        <taxon>Chromadorea</taxon>
        <taxon>Rhabditida</taxon>
        <taxon>Rhabditina</taxon>
        <taxon>Rhabditomorpha</taxon>
        <taxon>Strongyloidea</taxon>
        <taxon>Strongylidae</taxon>
        <taxon>Cylicostephanus</taxon>
    </lineage>
</organism>
<dbReference type="PROSITE" id="PS50262">
    <property type="entry name" value="G_PROTEIN_RECEP_F1_2"/>
    <property type="match status" value="1"/>
</dbReference>
<protein>
    <recommendedName>
        <fullName evidence="10">G-protein coupled receptors family 1 profile domain-containing protein</fullName>
    </recommendedName>
</protein>
<dbReference type="Proteomes" id="UP000271889">
    <property type="component" value="Unassembled WGS sequence"/>
</dbReference>
<dbReference type="Pfam" id="PF00001">
    <property type="entry name" value="7tm_1"/>
    <property type="match status" value="1"/>
</dbReference>
<feature type="transmembrane region" description="Helical" evidence="9">
    <location>
        <begin position="29"/>
        <end position="54"/>
    </location>
</feature>
<keyword evidence="7 8" id="KW-0807">Transducer</keyword>
<feature type="domain" description="G-protein coupled receptors family 1 profile" evidence="10">
    <location>
        <begin position="1"/>
        <end position="220"/>
    </location>
</feature>
<comment type="similarity">
    <text evidence="8">Belongs to the G-protein coupled receptor 1 family.</text>
</comment>
<evidence type="ECO:0000256" key="2">
    <source>
        <dbReference type="ARBA" id="ARBA00022692"/>
    </source>
</evidence>
<keyword evidence="3 9" id="KW-1133">Transmembrane helix</keyword>
<keyword evidence="6 8" id="KW-0675">Receptor</keyword>
<dbReference type="PANTHER" id="PTHR24243">
    <property type="entry name" value="G-PROTEIN COUPLED RECEPTOR"/>
    <property type="match status" value="1"/>
</dbReference>
<evidence type="ECO:0000256" key="3">
    <source>
        <dbReference type="ARBA" id="ARBA00022989"/>
    </source>
</evidence>
<gene>
    <name evidence="11" type="ORF">CGOC_LOCUS614</name>
</gene>
<dbReference type="InterPro" id="IPR000276">
    <property type="entry name" value="GPCR_Rhodpsn"/>
</dbReference>
<dbReference type="GO" id="GO:0005886">
    <property type="term" value="C:plasma membrane"/>
    <property type="evidence" value="ECO:0007669"/>
    <property type="project" value="TreeGrafter"/>
</dbReference>
<dbReference type="AlphaFoldDB" id="A0A3P6QYJ1"/>
<proteinExistence type="inferred from homology"/>
<dbReference type="InterPro" id="IPR017452">
    <property type="entry name" value="GPCR_Rhodpsn_7TM"/>
</dbReference>
<evidence type="ECO:0000256" key="4">
    <source>
        <dbReference type="ARBA" id="ARBA00023040"/>
    </source>
</evidence>
<comment type="subcellular location">
    <subcellularLocation>
        <location evidence="1">Membrane</location>
        <topology evidence="1">Multi-pass membrane protein</topology>
    </subcellularLocation>
</comment>
<keyword evidence="12" id="KW-1185">Reference proteome</keyword>
<keyword evidence="5 9" id="KW-0472">Membrane</keyword>
<keyword evidence="4 8" id="KW-0297">G-protein coupled receptor</keyword>
<feature type="transmembrane region" description="Helical" evidence="9">
    <location>
        <begin position="152"/>
        <end position="172"/>
    </location>
</feature>
<keyword evidence="2 8" id="KW-0812">Transmembrane</keyword>
<evidence type="ECO:0000256" key="5">
    <source>
        <dbReference type="ARBA" id="ARBA00023136"/>
    </source>
</evidence>